<dbReference type="Proteomes" id="UP000327000">
    <property type="component" value="Unassembled WGS sequence"/>
</dbReference>
<evidence type="ECO:0000313" key="2">
    <source>
        <dbReference type="Proteomes" id="UP000327000"/>
    </source>
</evidence>
<dbReference type="InterPro" id="IPR028994">
    <property type="entry name" value="Integrin_alpha_N"/>
</dbReference>
<comment type="caution">
    <text evidence="1">The sequence shown here is derived from an EMBL/GenBank/DDBJ whole genome shotgun (WGS) entry which is preliminary data.</text>
</comment>
<keyword evidence="2" id="KW-1185">Reference proteome</keyword>
<dbReference type="OrthoDB" id="4326934at2"/>
<dbReference type="EMBL" id="VOKX01000030">
    <property type="protein sequence ID" value="KAB7844095.1"/>
    <property type="molecule type" value="Genomic_DNA"/>
</dbReference>
<dbReference type="AlphaFoldDB" id="A0A5N5W8L7"/>
<reference evidence="1 2" key="1">
    <citation type="journal article" date="2019" name="Microb. Cell Fact.">
        <title>Exploring novel herbicidin analogues by transcriptional regulator overexpression and MS/MS molecular networking.</title>
        <authorList>
            <person name="Shi Y."/>
            <person name="Gu R."/>
            <person name="Li Y."/>
            <person name="Wang X."/>
            <person name="Ren W."/>
            <person name="Li X."/>
            <person name="Wang L."/>
            <person name="Xie Y."/>
            <person name="Hong B."/>
        </authorList>
    </citation>
    <scope>NUCLEOTIDE SEQUENCE [LARGE SCALE GENOMIC DNA]</scope>
    <source>
        <strain evidence="1 2">US-43</strain>
    </source>
</reference>
<protein>
    <submittedName>
        <fullName evidence="1">VCBS repeat-containing protein</fullName>
    </submittedName>
</protein>
<gene>
    <name evidence="1" type="ORF">FRZ00_16400</name>
</gene>
<dbReference type="Gene3D" id="2.115.10.10">
    <property type="entry name" value="Tachylectin 2"/>
    <property type="match status" value="1"/>
</dbReference>
<name>A0A5N5W8L7_STRMB</name>
<evidence type="ECO:0000313" key="1">
    <source>
        <dbReference type="EMBL" id="KAB7844095.1"/>
    </source>
</evidence>
<organism evidence="1 2">
    <name type="scientific">Streptomyces mobaraensis</name>
    <name type="common">Streptoverticillium mobaraense</name>
    <dbReference type="NCBI Taxonomy" id="35621"/>
    <lineage>
        <taxon>Bacteria</taxon>
        <taxon>Bacillati</taxon>
        <taxon>Actinomycetota</taxon>
        <taxon>Actinomycetes</taxon>
        <taxon>Kitasatosporales</taxon>
        <taxon>Streptomycetaceae</taxon>
        <taxon>Streptomyces</taxon>
    </lineage>
</organism>
<accession>A0A5N5W8L7</accession>
<dbReference type="SUPFAM" id="SSF69318">
    <property type="entry name" value="Integrin alpha N-terminal domain"/>
    <property type="match status" value="1"/>
</dbReference>
<sequence length="275" mass="29181">MALVGGTAGVAAAHTSGAQVAAAKSPSASAPVFQVGAVTAKGDDFYVYEVDGKGGLKPREARDPWKDLSEIAQVDRDADGRHDGDYFITENGRDLKFHGITGKDTNLVPNYGYFYHGLISPGDLGGGNAADLVALGKGGTANVRFNKFDGGLVSEIQLRGAEWGTYTELAGRGDYSGDGKTDIVAHDRDGVLWLYKGTGDAQKPFEARTRIGGGWNKYHHLFSNGDTDGDGRSDLMAIDNDGALWLYKGTGEAAAPFKAPVKIGNSGWNQYRLVF</sequence>
<proteinExistence type="predicted"/>